<gene>
    <name evidence="3" type="ORF">QQ008_04750</name>
</gene>
<reference evidence="3" key="1">
    <citation type="submission" date="2023-06" db="EMBL/GenBank/DDBJ databases">
        <title>Genomic of Parafulvivirga corallium.</title>
        <authorList>
            <person name="Wang G."/>
        </authorList>
    </citation>
    <scope>NUCLEOTIDE SEQUENCE</scope>
    <source>
        <strain evidence="3">BMA10</strain>
    </source>
</reference>
<evidence type="ECO:0000256" key="1">
    <source>
        <dbReference type="SAM" id="MobiDB-lite"/>
    </source>
</evidence>
<evidence type="ECO:0000313" key="4">
    <source>
        <dbReference type="Proteomes" id="UP001172082"/>
    </source>
</evidence>
<organism evidence="3 4">
    <name type="scientific">Splendidivirga corallicola</name>
    <dbReference type="NCBI Taxonomy" id="3051826"/>
    <lineage>
        <taxon>Bacteria</taxon>
        <taxon>Pseudomonadati</taxon>
        <taxon>Bacteroidota</taxon>
        <taxon>Cytophagia</taxon>
        <taxon>Cytophagales</taxon>
        <taxon>Splendidivirgaceae</taxon>
        <taxon>Splendidivirga</taxon>
    </lineage>
</organism>
<keyword evidence="2" id="KW-1133">Transmembrane helix</keyword>
<sequence>MQEVFLKIYMIVNDALYAGILIYLFYYITKDQNNPKTKKPTKKNVQSIKKENEDLPVMRARSNRYIPGAKK</sequence>
<proteinExistence type="predicted"/>
<evidence type="ECO:0000313" key="3">
    <source>
        <dbReference type="EMBL" id="MDN5200653.1"/>
    </source>
</evidence>
<dbReference type="EMBL" id="JAUJEA010000001">
    <property type="protein sequence ID" value="MDN5200653.1"/>
    <property type="molecule type" value="Genomic_DNA"/>
</dbReference>
<keyword evidence="2" id="KW-0472">Membrane</keyword>
<comment type="caution">
    <text evidence="3">The sequence shown here is derived from an EMBL/GenBank/DDBJ whole genome shotgun (WGS) entry which is preliminary data.</text>
</comment>
<name>A0ABT8KJM9_9BACT</name>
<keyword evidence="2" id="KW-0812">Transmembrane</keyword>
<evidence type="ECO:0000256" key="2">
    <source>
        <dbReference type="SAM" id="Phobius"/>
    </source>
</evidence>
<keyword evidence="4" id="KW-1185">Reference proteome</keyword>
<accession>A0ABT8KJM9</accession>
<dbReference type="RefSeq" id="WP_346750675.1">
    <property type="nucleotide sequence ID" value="NZ_JAUJEA010000001.1"/>
</dbReference>
<feature type="region of interest" description="Disordered" evidence="1">
    <location>
        <begin position="32"/>
        <end position="53"/>
    </location>
</feature>
<protein>
    <submittedName>
        <fullName evidence="3">Uncharacterized protein</fullName>
    </submittedName>
</protein>
<dbReference type="Proteomes" id="UP001172082">
    <property type="component" value="Unassembled WGS sequence"/>
</dbReference>
<feature type="transmembrane region" description="Helical" evidence="2">
    <location>
        <begin position="6"/>
        <end position="29"/>
    </location>
</feature>